<gene>
    <name evidence="1" type="ORF">VFH_III110000</name>
</gene>
<protein>
    <submittedName>
        <fullName evidence="1">Uncharacterized protein</fullName>
    </submittedName>
</protein>
<organism evidence="1 2">
    <name type="scientific">Vicia faba</name>
    <name type="common">Broad bean</name>
    <name type="synonym">Faba vulgaris</name>
    <dbReference type="NCBI Taxonomy" id="3906"/>
    <lineage>
        <taxon>Eukaryota</taxon>
        <taxon>Viridiplantae</taxon>
        <taxon>Streptophyta</taxon>
        <taxon>Embryophyta</taxon>
        <taxon>Tracheophyta</taxon>
        <taxon>Spermatophyta</taxon>
        <taxon>Magnoliopsida</taxon>
        <taxon>eudicotyledons</taxon>
        <taxon>Gunneridae</taxon>
        <taxon>Pentapetalae</taxon>
        <taxon>rosids</taxon>
        <taxon>fabids</taxon>
        <taxon>Fabales</taxon>
        <taxon>Fabaceae</taxon>
        <taxon>Papilionoideae</taxon>
        <taxon>50 kb inversion clade</taxon>
        <taxon>NPAAA clade</taxon>
        <taxon>Hologalegina</taxon>
        <taxon>IRL clade</taxon>
        <taxon>Fabeae</taxon>
        <taxon>Vicia</taxon>
    </lineage>
</organism>
<sequence>MNNKIHNGSEPVNEGVTKDTYKKSKMIVNDNKIPTNISIASLYNVSFHYGENVLKWKYLYQKWIALERELSKEALTFKKEARLLEDVIMKYNENLKRYYMYVDDMSYKMVEHGVY</sequence>
<dbReference type="AlphaFoldDB" id="A0AAV0ZZZ4"/>
<name>A0AAV0ZZZ4_VICFA</name>
<evidence type="ECO:0000313" key="2">
    <source>
        <dbReference type="Proteomes" id="UP001157006"/>
    </source>
</evidence>
<proteinExistence type="predicted"/>
<accession>A0AAV0ZZZ4</accession>
<dbReference type="Proteomes" id="UP001157006">
    <property type="component" value="Chromosome 3"/>
</dbReference>
<keyword evidence="2" id="KW-1185">Reference proteome</keyword>
<dbReference type="EMBL" id="OX451738">
    <property type="protein sequence ID" value="CAI8603955.1"/>
    <property type="molecule type" value="Genomic_DNA"/>
</dbReference>
<evidence type="ECO:0000313" key="1">
    <source>
        <dbReference type="EMBL" id="CAI8603955.1"/>
    </source>
</evidence>
<reference evidence="1 2" key="1">
    <citation type="submission" date="2023-01" db="EMBL/GenBank/DDBJ databases">
        <authorList>
            <person name="Kreplak J."/>
        </authorList>
    </citation>
    <scope>NUCLEOTIDE SEQUENCE [LARGE SCALE GENOMIC DNA]</scope>
</reference>